<organism evidence="2 3">
    <name type="scientific">Pseudomonas amygdali pv. lachrymans</name>
    <name type="common">Pseudomonas syringae pv. lachrymans</name>
    <dbReference type="NCBI Taxonomy" id="53707"/>
    <lineage>
        <taxon>Bacteria</taxon>
        <taxon>Pseudomonadati</taxon>
        <taxon>Pseudomonadota</taxon>
        <taxon>Gammaproteobacteria</taxon>
        <taxon>Pseudomonadales</taxon>
        <taxon>Pseudomonadaceae</taxon>
        <taxon>Pseudomonas</taxon>
        <taxon>Pseudomonas amygdali</taxon>
    </lineage>
</organism>
<dbReference type="EMBL" id="LGLK01000057">
    <property type="protein sequence ID" value="KPC17103.1"/>
    <property type="molecule type" value="Genomic_DNA"/>
</dbReference>
<gene>
    <name evidence="1" type="ORF">AC499_0305</name>
    <name evidence="2" type="ORF">AC499_1264</name>
</gene>
<proteinExistence type="predicted"/>
<evidence type="ECO:0000313" key="2">
    <source>
        <dbReference type="EMBL" id="KPC18062.1"/>
    </source>
</evidence>
<reference evidence="2 3" key="2">
    <citation type="submission" date="2015-10" db="EMBL/GenBank/DDBJ databases">
        <title>Comparative genomics and high-throughput reverse genetic screens identify a new phytobacterial MAMP and an Arabidopsis receptor required for immune elicitation.</title>
        <authorList>
            <person name="Mott G.A."/>
            <person name="Thakur S."/>
            <person name="Wang P.W."/>
            <person name="Desveaux D."/>
            <person name="Guttman D.S."/>
        </authorList>
    </citation>
    <scope>NUCLEOTIDE SEQUENCE [LARGE SCALE GENOMIC DNA]</scope>
    <source>
        <strain evidence="2 3">107</strain>
    </source>
</reference>
<protein>
    <submittedName>
        <fullName evidence="2">Uncharacterized protein</fullName>
    </submittedName>
</protein>
<accession>A0ABR5KTP8</accession>
<name>A0ABR5KTP8_PSEAV</name>
<reference evidence="2 3" key="1">
    <citation type="submission" date="2015-07" db="EMBL/GenBank/DDBJ databases">
        <authorList>
            <person name="O'Brien H.E."/>
            <person name="Thakur S."/>
            <person name="Gong Y."/>
            <person name="Wang P.W."/>
            <person name="Guttman D.S."/>
        </authorList>
    </citation>
    <scope>NUCLEOTIDE SEQUENCE [LARGE SCALE GENOMIC DNA]</scope>
    <source>
        <strain evidence="2 3">107</strain>
    </source>
</reference>
<evidence type="ECO:0000313" key="3">
    <source>
        <dbReference type="Proteomes" id="UP000037943"/>
    </source>
</evidence>
<dbReference type="EMBL" id="LGLK01000057">
    <property type="protein sequence ID" value="KPC18062.1"/>
    <property type="molecule type" value="Genomic_DNA"/>
</dbReference>
<sequence length="44" mass="5114">MWFVTPEMGAARFSIKETGVRHFKTRQEAQAAIERAWSVPRHQA</sequence>
<dbReference type="Proteomes" id="UP000037943">
    <property type="component" value="Unassembled WGS sequence"/>
</dbReference>
<comment type="caution">
    <text evidence="2">The sequence shown here is derived from an EMBL/GenBank/DDBJ whole genome shotgun (WGS) entry which is preliminary data.</text>
</comment>
<keyword evidence="3" id="KW-1185">Reference proteome</keyword>
<evidence type="ECO:0000313" key="1">
    <source>
        <dbReference type="EMBL" id="KPC17103.1"/>
    </source>
</evidence>